<feature type="chain" id="PRO_5045619671" evidence="2">
    <location>
        <begin position="20"/>
        <end position="62"/>
    </location>
</feature>
<keyword evidence="1" id="KW-0812">Transmembrane</keyword>
<sequence length="62" mass="6221">MNLRTAAAMALCSPMMALASGGDSGTGAVGEMEISGGQLMLVLGGVVLVGLALWLVIKLMNK</sequence>
<name>A0ABX7M4A5_9RHOO</name>
<feature type="transmembrane region" description="Helical" evidence="1">
    <location>
        <begin position="37"/>
        <end position="57"/>
    </location>
</feature>
<organism evidence="3 4">
    <name type="scientific">Niveibacterium microcysteis</name>
    <dbReference type="NCBI Taxonomy" id="2811415"/>
    <lineage>
        <taxon>Bacteria</taxon>
        <taxon>Pseudomonadati</taxon>
        <taxon>Pseudomonadota</taxon>
        <taxon>Betaproteobacteria</taxon>
        <taxon>Rhodocyclales</taxon>
        <taxon>Rhodocyclaceae</taxon>
        <taxon>Niveibacterium</taxon>
    </lineage>
</organism>
<proteinExistence type="predicted"/>
<feature type="signal peptide" evidence="2">
    <location>
        <begin position="1"/>
        <end position="19"/>
    </location>
</feature>
<keyword evidence="4" id="KW-1185">Reference proteome</keyword>
<reference evidence="3 4" key="1">
    <citation type="submission" date="2021-02" db="EMBL/GenBank/DDBJ databases">
        <title>Niveibacterium changnyeongensis HC41.</title>
        <authorList>
            <person name="Kang M."/>
        </authorList>
    </citation>
    <scope>NUCLEOTIDE SEQUENCE [LARGE SCALE GENOMIC DNA]</scope>
    <source>
        <strain evidence="3 4">HC41</strain>
    </source>
</reference>
<protein>
    <submittedName>
        <fullName evidence="3">Uncharacterized protein</fullName>
    </submittedName>
</protein>
<evidence type="ECO:0000256" key="2">
    <source>
        <dbReference type="SAM" id="SignalP"/>
    </source>
</evidence>
<gene>
    <name evidence="3" type="ORF">JY500_17655</name>
</gene>
<dbReference type="Proteomes" id="UP000663570">
    <property type="component" value="Chromosome"/>
</dbReference>
<evidence type="ECO:0000313" key="3">
    <source>
        <dbReference type="EMBL" id="QSI76274.1"/>
    </source>
</evidence>
<dbReference type="EMBL" id="CP071060">
    <property type="protein sequence ID" value="QSI76274.1"/>
    <property type="molecule type" value="Genomic_DNA"/>
</dbReference>
<evidence type="ECO:0000256" key="1">
    <source>
        <dbReference type="SAM" id="Phobius"/>
    </source>
</evidence>
<keyword evidence="2" id="KW-0732">Signal</keyword>
<keyword evidence="1" id="KW-0472">Membrane</keyword>
<dbReference type="RefSeq" id="WP_172204917.1">
    <property type="nucleotide sequence ID" value="NZ_CP071060.1"/>
</dbReference>
<evidence type="ECO:0000313" key="4">
    <source>
        <dbReference type="Proteomes" id="UP000663570"/>
    </source>
</evidence>
<keyword evidence="1" id="KW-1133">Transmembrane helix</keyword>
<accession>A0ABX7M4A5</accession>